<comment type="caution">
    <text evidence="1">The sequence shown here is derived from an EMBL/GenBank/DDBJ whole genome shotgun (WGS) entry which is preliminary data.</text>
</comment>
<keyword evidence="2" id="KW-1185">Reference proteome</keyword>
<organism evidence="1 2">
    <name type="scientific">Gramella jeungdoensis</name>
    <dbReference type="NCBI Taxonomy" id="708091"/>
    <lineage>
        <taxon>Bacteria</taxon>
        <taxon>Pseudomonadati</taxon>
        <taxon>Bacteroidota</taxon>
        <taxon>Flavobacteriia</taxon>
        <taxon>Flavobacteriales</taxon>
        <taxon>Flavobacteriaceae</taxon>
        <taxon>Christiangramia</taxon>
    </lineage>
</organism>
<name>A0A4Y8AYQ9_9FLAO</name>
<sequence length="121" mass="14022">MKTSEVISTKQKNKFIVTNKDINKNNALLPAVLYARMEDFVKENIAKYEDIVYPIANLYKIEILKNAYLKDDLVLNSQIKKLNDFELHIAVTVSRNNKHQDNIICKAIFKFPLKKHISKAS</sequence>
<dbReference type="Proteomes" id="UP000298517">
    <property type="component" value="Unassembled WGS sequence"/>
</dbReference>
<dbReference type="AlphaFoldDB" id="A0A4Y8AYQ9"/>
<dbReference type="RefSeq" id="WP_134246986.1">
    <property type="nucleotide sequence ID" value="NZ_SNQI01000001.1"/>
</dbReference>
<gene>
    <name evidence="1" type="ORF">E2488_03770</name>
</gene>
<evidence type="ECO:0000313" key="2">
    <source>
        <dbReference type="Proteomes" id="UP000298517"/>
    </source>
</evidence>
<evidence type="ECO:0000313" key="1">
    <source>
        <dbReference type="EMBL" id="TEW76978.1"/>
    </source>
</evidence>
<protein>
    <recommendedName>
        <fullName evidence="3">Thioesterase</fullName>
    </recommendedName>
</protein>
<reference evidence="1 2" key="1">
    <citation type="journal article" date="2011" name="J. Microbiol.">
        <title>Gramella jeungdoensis sp. nov., isolated from a solar saltern in Korea.</title>
        <authorList>
            <person name="Joung Y."/>
            <person name="Kim H."/>
            <person name="Jang T."/>
            <person name="Ahn T.S."/>
            <person name="Joh K."/>
        </authorList>
    </citation>
    <scope>NUCLEOTIDE SEQUENCE [LARGE SCALE GENOMIC DNA]</scope>
    <source>
        <strain evidence="1 2">KCTC 23123</strain>
    </source>
</reference>
<accession>A0A4Y8AYQ9</accession>
<evidence type="ECO:0008006" key="3">
    <source>
        <dbReference type="Google" id="ProtNLM"/>
    </source>
</evidence>
<dbReference type="OrthoDB" id="1452614at2"/>
<dbReference type="EMBL" id="SNQI01000001">
    <property type="protein sequence ID" value="TEW76978.1"/>
    <property type="molecule type" value="Genomic_DNA"/>
</dbReference>
<proteinExistence type="predicted"/>